<dbReference type="RefSeq" id="WP_128914674.1">
    <property type="nucleotide sequence ID" value="NZ_RDSM01000003.1"/>
</dbReference>
<organism evidence="1 2">
    <name type="scientific">Granulicella sibirica</name>
    <dbReference type="NCBI Taxonomy" id="2479048"/>
    <lineage>
        <taxon>Bacteria</taxon>
        <taxon>Pseudomonadati</taxon>
        <taxon>Acidobacteriota</taxon>
        <taxon>Terriglobia</taxon>
        <taxon>Terriglobales</taxon>
        <taxon>Acidobacteriaceae</taxon>
        <taxon>Granulicella</taxon>
    </lineage>
</organism>
<reference evidence="2" key="2">
    <citation type="submission" date="2019-02" db="EMBL/GenBank/DDBJ databases">
        <title>Granulicella sibirica sp. nov., a psychrotolerant acidobacterium isolated from an organic soil layer in forested tundra, West Siberia.</title>
        <authorList>
            <person name="Oshkin I.Y."/>
            <person name="Kulichevskaya I.S."/>
            <person name="Rijpstra W.I.C."/>
            <person name="Sinninghe Damste J.S."/>
            <person name="Rakitin A.L."/>
            <person name="Ravin N.V."/>
            <person name="Dedysh S.N."/>
        </authorList>
    </citation>
    <scope>NUCLEOTIDE SEQUENCE [LARGE SCALE GENOMIC DNA]</scope>
    <source>
        <strain evidence="2">AF10</strain>
    </source>
</reference>
<dbReference type="AlphaFoldDB" id="A0A4Q0SZN1"/>
<evidence type="ECO:0000313" key="2">
    <source>
        <dbReference type="Proteomes" id="UP000289437"/>
    </source>
</evidence>
<proteinExistence type="predicted"/>
<gene>
    <name evidence="1" type="ORF">GRAN_4083</name>
</gene>
<keyword evidence="2" id="KW-1185">Reference proteome</keyword>
<dbReference type="EMBL" id="RDSM01000003">
    <property type="protein sequence ID" value="RXH54979.1"/>
    <property type="molecule type" value="Genomic_DNA"/>
</dbReference>
<sequence>MTGAPPAEDAEHEAVRARMMKMLVAYGADGSYHVRMPAQSIQGKWDAESHTYSMKDGVPLHFERTPTGLTLALPPDGKESHLYLKDTMMEAAKP</sequence>
<comment type="caution">
    <text evidence="1">The sequence shown here is derived from an EMBL/GenBank/DDBJ whole genome shotgun (WGS) entry which is preliminary data.</text>
</comment>
<accession>A0A4Q0SZN1</accession>
<protein>
    <submittedName>
        <fullName evidence="1">Uncharacterized protein</fullName>
    </submittedName>
</protein>
<dbReference type="Proteomes" id="UP000289437">
    <property type="component" value="Unassembled WGS sequence"/>
</dbReference>
<name>A0A4Q0SZN1_9BACT</name>
<evidence type="ECO:0000313" key="1">
    <source>
        <dbReference type="EMBL" id="RXH54979.1"/>
    </source>
</evidence>
<reference evidence="1 2" key="1">
    <citation type="submission" date="2018-11" db="EMBL/GenBank/DDBJ databases">
        <authorList>
            <person name="Mardanov A.V."/>
            <person name="Ravin N.V."/>
            <person name="Dedysh S.N."/>
        </authorList>
    </citation>
    <scope>NUCLEOTIDE SEQUENCE [LARGE SCALE GENOMIC DNA]</scope>
    <source>
        <strain evidence="1 2">AF10</strain>
    </source>
</reference>